<accession>E9HJS8</accession>
<evidence type="ECO:0000313" key="10">
    <source>
        <dbReference type="EMBL" id="EFX67990.1"/>
    </source>
</evidence>
<evidence type="ECO:0000313" key="11">
    <source>
        <dbReference type="Proteomes" id="UP000000305"/>
    </source>
</evidence>
<dbReference type="AlphaFoldDB" id="E9HJS8"/>
<dbReference type="GO" id="GO:0005576">
    <property type="term" value="C:extracellular region"/>
    <property type="evidence" value="ECO:0007669"/>
    <property type="project" value="UniProtKB-SubCell"/>
</dbReference>
<dbReference type="InterPro" id="IPR017948">
    <property type="entry name" value="TGFb_CS"/>
</dbReference>
<evidence type="ECO:0000256" key="1">
    <source>
        <dbReference type="ARBA" id="ARBA00004613"/>
    </source>
</evidence>
<name>E9HJS8_DAPPU</name>
<evidence type="ECO:0000256" key="7">
    <source>
        <dbReference type="ARBA" id="ARBA00023157"/>
    </source>
</evidence>
<dbReference type="SMART" id="SM00204">
    <property type="entry name" value="TGFB"/>
    <property type="match status" value="1"/>
</dbReference>
<dbReference type="PANTHER" id="PTHR11848">
    <property type="entry name" value="TGF-BETA FAMILY"/>
    <property type="match status" value="1"/>
</dbReference>
<keyword evidence="4" id="KW-0165">Cleavage on pair of basic residues</keyword>
<dbReference type="FunFam" id="2.10.90.10:FF:000006">
    <property type="entry name" value="growth/differentiation factor 8"/>
    <property type="match status" value="1"/>
</dbReference>
<proteinExistence type="inferred from homology"/>
<keyword evidence="5" id="KW-0732">Signal</keyword>
<dbReference type="eggNOG" id="KOG3900">
    <property type="taxonomic scope" value="Eukaryota"/>
</dbReference>
<keyword evidence="6 8" id="KW-0339">Growth factor</keyword>
<organism evidence="10 11">
    <name type="scientific">Daphnia pulex</name>
    <name type="common">Water flea</name>
    <dbReference type="NCBI Taxonomy" id="6669"/>
    <lineage>
        <taxon>Eukaryota</taxon>
        <taxon>Metazoa</taxon>
        <taxon>Ecdysozoa</taxon>
        <taxon>Arthropoda</taxon>
        <taxon>Crustacea</taxon>
        <taxon>Branchiopoda</taxon>
        <taxon>Diplostraca</taxon>
        <taxon>Cladocera</taxon>
        <taxon>Anomopoda</taxon>
        <taxon>Daphniidae</taxon>
        <taxon>Daphnia</taxon>
    </lineage>
</organism>
<evidence type="ECO:0000256" key="2">
    <source>
        <dbReference type="ARBA" id="ARBA00006656"/>
    </source>
</evidence>
<dbReference type="InterPro" id="IPR001839">
    <property type="entry name" value="TGF-b_C"/>
</dbReference>
<comment type="similarity">
    <text evidence="2 8">Belongs to the TGF-beta family.</text>
</comment>
<dbReference type="GO" id="GO:0008083">
    <property type="term" value="F:growth factor activity"/>
    <property type="evidence" value="ECO:0007669"/>
    <property type="project" value="UniProtKB-KW"/>
</dbReference>
<evidence type="ECO:0000256" key="4">
    <source>
        <dbReference type="ARBA" id="ARBA00022685"/>
    </source>
</evidence>
<dbReference type="SUPFAM" id="SSF57501">
    <property type="entry name" value="Cystine-knot cytokines"/>
    <property type="match status" value="1"/>
</dbReference>
<dbReference type="Gene3D" id="2.10.90.10">
    <property type="entry name" value="Cystine-knot cytokines"/>
    <property type="match status" value="1"/>
</dbReference>
<dbReference type="EMBL" id="GL732664">
    <property type="protein sequence ID" value="EFX67990.1"/>
    <property type="molecule type" value="Genomic_DNA"/>
</dbReference>
<dbReference type="Pfam" id="PF00019">
    <property type="entry name" value="TGF_beta"/>
    <property type="match status" value="1"/>
</dbReference>
<dbReference type="PANTHER" id="PTHR11848:SF262">
    <property type="entry name" value="LD29161P"/>
    <property type="match status" value="1"/>
</dbReference>
<evidence type="ECO:0000256" key="6">
    <source>
        <dbReference type="ARBA" id="ARBA00023030"/>
    </source>
</evidence>
<evidence type="ECO:0000256" key="5">
    <source>
        <dbReference type="ARBA" id="ARBA00022729"/>
    </source>
</evidence>
<sequence>MPFVEVVTTDGRKQRTKRTIGLNCDETSSETRCCRYPLTVDFVEFGWDWIIAPKKYEANYCSGECPYVFLQKYPHTHIVQQANPAGTAGPCCAPRKMSPISMLYFDNEFNIIHGNLPGMVVDRCGCS</sequence>
<dbReference type="OMA" id="AGECMIS"/>
<evidence type="ECO:0000259" key="9">
    <source>
        <dbReference type="PROSITE" id="PS51362"/>
    </source>
</evidence>
<dbReference type="PROSITE" id="PS00250">
    <property type="entry name" value="TGF_BETA_1"/>
    <property type="match status" value="1"/>
</dbReference>
<evidence type="ECO:0000256" key="3">
    <source>
        <dbReference type="ARBA" id="ARBA00022525"/>
    </source>
</evidence>
<dbReference type="PROSITE" id="PS51362">
    <property type="entry name" value="TGF_BETA_2"/>
    <property type="match status" value="1"/>
</dbReference>
<keyword evidence="3" id="KW-0964">Secreted</keyword>
<dbReference type="HOGENOM" id="CLU_020515_9_0_1"/>
<dbReference type="KEGG" id="dpx:DAPPUDRAFT_130202"/>
<dbReference type="InterPro" id="IPR029034">
    <property type="entry name" value="Cystine-knot_cytokine"/>
</dbReference>
<dbReference type="OrthoDB" id="5948587at2759"/>
<protein>
    <recommendedName>
        <fullName evidence="9">TGF-beta family profile domain-containing protein</fullName>
    </recommendedName>
</protein>
<dbReference type="STRING" id="6669.E9HJS8"/>
<dbReference type="InParanoid" id="E9HJS8"/>
<keyword evidence="11" id="KW-1185">Reference proteome</keyword>
<keyword evidence="7" id="KW-1015">Disulfide bond</keyword>
<gene>
    <name evidence="10" type="ORF">DAPPUDRAFT_130202</name>
</gene>
<dbReference type="PhylomeDB" id="E9HJS8"/>
<comment type="subcellular location">
    <subcellularLocation>
        <location evidence="1">Secreted</location>
    </subcellularLocation>
</comment>
<dbReference type="InterPro" id="IPR015615">
    <property type="entry name" value="TGF-beta-rel"/>
</dbReference>
<reference evidence="10 11" key="1">
    <citation type="journal article" date="2011" name="Science">
        <title>The ecoresponsive genome of Daphnia pulex.</title>
        <authorList>
            <person name="Colbourne J.K."/>
            <person name="Pfrender M.E."/>
            <person name="Gilbert D."/>
            <person name="Thomas W.K."/>
            <person name="Tucker A."/>
            <person name="Oakley T.H."/>
            <person name="Tokishita S."/>
            <person name="Aerts A."/>
            <person name="Arnold G.J."/>
            <person name="Basu M.K."/>
            <person name="Bauer D.J."/>
            <person name="Caceres C.E."/>
            <person name="Carmel L."/>
            <person name="Casola C."/>
            <person name="Choi J.H."/>
            <person name="Detter J.C."/>
            <person name="Dong Q."/>
            <person name="Dusheyko S."/>
            <person name="Eads B.D."/>
            <person name="Frohlich T."/>
            <person name="Geiler-Samerotte K.A."/>
            <person name="Gerlach D."/>
            <person name="Hatcher P."/>
            <person name="Jogdeo S."/>
            <person name="Krijgsveld J."/>
            <person name="Kriventseva E.V."/>
            <person name="Kultz D."/>
            <person name="Laforsch C."/>
            <person name="Lindquist E."/>
            <person name="Lopez J."/>
            <person name="Manak J.R."/>
            <person name="Muller J."/>
            <person name="Pangilinan J."/>
            <person name="Patwardhan R.P."/>
            <person name="Pitluck S."/>
            <person name="Pritham E.J."/>
            <person name="Rechtsteiner A."/>
            <person name="Rho M."/>
            <person name="Rogozin I.B."/>
            <person name="Sakarya O."/>
            <person name="Salamov A."/>
            <person name="Schaack S."/>
            <person name="Shapiro H."/>
            <person name="Shiga Y."/>
            <person name="Skalitzky C."/>
            <person name="Smith Z."/>
            <person name="Souvorov A."/>
            <person name="Sung W."/>
            <person name="Tang Z."/>
            <person name="Tsuchiya D."/>
            <person name="Tu H."/>
            <person name="Vos H."/>
            <person name="Wang M."/>
            <person name="Wolf Y.I."/>
            <person name="Yamagata H."/>
            <person name="Yamada T."/>
            <person name="Ye Y."/>
            <person name="Shaw J.R."/>
            <person name="Andrews J."/>
            <person name="Crease T.J."/>
            <person name="Tang H."/>
            <person name="Lucas S.M."/>
            <person name="Robertson H.M."/>
            <person name="Bork P."/>
            <person name="Koonin E.V."/>
            <person name="Zdobnov E.M."/>
            <person name="Grigoriev I.V."/>
            <person name="Lynch M."/>
            <person name="Boore J.L."/>
        </authorList>
    </citation>
    <scope>NUCLEOTIDE SEQUENCE [LARGE SCALE GENOMIC DNA]</scope>
</reference>
<evidence type="ECO:0000256" key="8">
    <source>
        <dbReference type="RuleBase" id="RU000354"/>
    </source>
</evidence>
<dbReference type="Proteomes" id="UP000000305">
    <property type="component" value="Unassembled WGS sequence"/>
</dbReference>
<feature type="domain" description="TGF-beta family profile" evidence="9">
    <location>
        <begin position="15"/>
        <end position="127"/>
    </location>
</feature>